<name>A0A0G1XSW1_9BACT</name>
<dbReference type="AlphaFoldDB" id="A0A0G1XSW1"/>
<feature type="transmembrane region" description="Helical" evidence="1">
    <location>
        <begin position="147"/>
        <end position="166"/>
    </location>
</feature>
<keyword evidence="1" id="KW-0812">Transmembrane</keyword>
<proteinExistence type="predicted"/>
<evidence type="ECO:0000256" key="1">
    <source>
        <dbReference type="SAM" id="Phobius"/>
    </source>
</evidence>
<feature type="transmembrane region" description="Helical" evidence="1">
    <location>
        <begin position="7"/>
        <end position="28"/>
    </location>
</feature>
<evidence type="ECO:0000313" key="3">
    <source>
        <dbReference type="Proteomes" id="UP000034290"/>
    </source>
</evidence>
<organism evidence="2 3">
    <name type="scientific">Candidatus Giovannonibacteria bacterium GW2011_GWA2_53_7</name>
    <dbReference type="NCBI Taxonomy" id="1618650"/>
    <lineage>
        <taxon>Bacteria</taxon>
        <taxon>Candidatus Giovannoniibacteriota</taxon>
    </lineage>
</organism>
<protein>
    <submittedName>
        <fullName evidence="2">Uncharacterized protein</fullName>
    </submittedName>
</protein>
<feature type="transmembrane region" description="Helical" evidence="1">
    <location>
        <begin position="81"/>
        <end position="102"/>
    </location>
</feature>
<feature type="transmembrane region" description="Helical" evidence="1">
    <location>
        <begin position="108"/>
        <end position="127"/>
    </location>
</feature>
<evidence type="ECO:0000313" key="2">
    <source>
        <dbReference type="EMBL" id="KKW34020.1"/>
    </source>
</evidence>
<comment type="caution">
    <text evidence="2">The sequence shown here is derived from an EMBL/GenBank/DDBJ whole genome shotgun (WGS) entry which is preliminary data.</text>
</comment>
<sequence>MSKKIIFWSLVVAALFYLIFTLAVLGATGAGTTQDALSGLYGVLGKSAVVVGSLIGFLAVFTSYIVFGADLRLTFEYDYGFHKFSSWLVAFLPPVFLFWSGFTDLVKILSIVGSVGLGVFTLFTVLVGWREREKLESFLGFKPQGWWLFPLGTLIVLGALSDVFSLF</sequence>
<keyword evidence="1" id="KW-0472">Membrane</keyword>
<keyword evidence="1" id="KW-1133">Transmembrane helix</keyword>
<dbReference type="Proteomes" id="UP000034290">
    <property type="component" value="Unassembled WGS sequence"/>
</dbReference>
<gene>
    <name evidence="2" type="ORF">UY81_C0081G0002</name>
</gene>
<accession>A0A0G1XSW1</accession>
<reference evidence="2 3" key="1">
    <citation type="journal article" date="2015" name="Nature">
        <title>rRNA introns, odd ribosomes, and small enigmatic genomes across a large radiation of phyla.</title>
        <authorList>
            <person name="Brown C.T."/>
            <person name="Hug L.A."/>
            <person name="Thomas B.C."/>
            <person name="Sharon I."/>
            <person name="Castelle C.J."/>
            <person name="Singh A."/>
            <person name="Wilkins M.J."/>
            <person name="Williams K.H."/>
            <person name="Banfield J.F."/>
        </authorList>
    </citation>
    <scope>NUCLEOTIDE SEQUENCE [LARGE SCALE GENOMIC DNA]</scope>
</reference>
<feature type="transmembrane region" description="Helical" evidence="1">
    <location>
        <begin position="48"/>
        <end position="69"/>
    </location>
</feature>
<dbReference type="EMBL" id="LCRM01000081">
    <property type="protein sequence ID" value="KKW34020.1"/>
    <property type="molecule type" value="Genomic_DNA"/>
</dbReference>